<dbReference type="SUPFAM" id="SSF89392">
    <property type="entry name" value="Prokaryotic lipoproteins and lipoprotein localization factors"/>
    <property type="match status" value="1"/>
</dbReference>
<feature type="chain" id="PRO_5037637098" evidence="2">
    <location>
        <begin position="23"/>
        <end position="221"/>
    </location>
</feature>
<keyword evidence="4" id="KW-1185">Reference proteome</keyword>
<accession>A0A953HM33</accession>
<gene>
    <name evidence="3" type="ORF">KUV50_05540</name>
</gene>
<evidence type="ECO:0000256" key="2">
    <source>
        <dbReference type="SAM" id="SignalP"/>
    </source>
</evidence>
<reference evidence="3" key="1">
    <citation type="submission" date="2021-06" db="EMBL/GenBank/DDBJ databases">
        <title>44 bacteria genomes isolated from Dapeng, Shenzhen.</title>
        <authorList>
            <person name="Zheng W."/>
            <person name="Yu S."/>
            <person name="Huang Y."/>
        </authorList>
    </citation>
    <scope>NUCLEOTIDE SEQUENCE</scope>
    <source>
        <strain evidence="3">DP5N28-2</strain>
    </source>
</reference>
<dbReference type="InterPro" id="IPR029046">
    <property type="entry name" value="LolA/LolB/LppX"/>
</dbReference>
<dbReference type="Proteomes" id="UP000753961">
    <property type="component" value="Unassembled WGS sequence"/>
</dbReference>
<organism evidence="3 4">
    <name type="scientific">Membranihabitans marinus</name>
    <dbReference type="NCBI Taxonomy" id="1227546"/>
    <lineage>
        <taxon>Bacteria</taxon>
        <taxon>Pseudomonadati</taxon>
        <taxon>Bacteroidota</taxon>
        <taxon>Saprospiria</taxon>
        <taxon>Saprospirales</taxon>
        <taxon>Saprospiraceae</taxon>
        <taxon>Membranihabitans</taxon>
    </lineage>
</organism>
<sequence>MNQLRSLFLILLMGISHQVVHAQDQDLQESVHQVIDKYQEADALKLDFEFQITFPEQDPQIFQGTFFKRGDQYKVDLDDYAIYSDGTTQYTVQKKVKEVQITSIDLESVELSSPAGILKYLHNQDFKYFDKSGLNQSSSIGSRLKIIELIPTDKSSEYFKIRFSYQDAGNILKHVEIFAKDGQRIQLTTGETSFSGNFSQESILWNDELYEDYYIEDLRID</sequence>
<dbReference type="AlphaFoldDB" id="A0A953HM33"/>
<dbReference type="InterPro" id="IPR004564">
    <property type="entry name" value="OM_lipoprot_carrier_LolA-like"/>
</dbReference>
<proteinExistence type="predicted"/>
<dbReference type="Gene3D" id="2.50.20.10">
    <property type="entry name" value="Lipoprotein localisation LolA/LolB/LppX"/>
    <property type="match status" value="1"/>
</dbReference>
<dbReference type="EMBL" id="JAHVHU010000005">
    <property type="protein sequence ID" value="MBY5957589.1"/>
    <property type="molecule type" value="Genomic_DNA"/>
</dbReference>
<keyword evidence="1 2" id="KW-0732">Signal</keyword>
<dbReference type="CDD" id="cd16325">
    <property type="entry name" value="LolA"/>
    <property type="match status" value="1"/>
</dbReference>
<evidence type="ECO:0000313" key="3">
    <source>
        <dbReference type="EMBL" id="MBY5957589.1"/>
    </source>
</evidence>
<evidence type="ECO:0000256" key="1">
    <source>
        <dbReference type="ARBA" id="ARBA00022729"/>
    </source>
</evidence>
<comment type="caution">
    <text evidence="3">The sequence shown here is derived from an EMBL/GenBank/DDBJ whole genome shotgun (WGS) entry which is preliminary data.</text>
</comment>
<feature type="signal peptide" evidence="2">
    <location>
        <begin position="1"/>
        <end position="22"/>
    </location>
</feature>
<evidence type="ECO:0000313" key="4">
    <source>
        <dbReference type="Proteomes" id="UP000753961"/>
    </source>
</evidence>
<name>A0A953HM33_9BACT</name>
<keyword evidence="3" id="KW-0449">Lipoprotein</keyword>
<protein>
    <submittedName>
        <fullName evidence="3">Outer membrane lipoprotein carrier protein LolA</fullName>
    </submittedName>
</protein>
<dbReference type="RefSeq" id="WP_222579108.1">
    <property type="nucleotide sequence ID" value="NZ_JAHVHU010000005.1"/>
</dbReference>